<reference evidence="2" key="1">
    <citation type="journal article" date="2022" name="Mol. Ecol. Resour.">
        <title>The genomes of chicory, endive, great burdock and yacon provide insights into Asteraceae palaeo-polyploidization history and plant inulin production.</title>
        <authorList>
            <person name="Fan W."/>
            <person name="Wang S."/>
            <person name="Wang H."/>
            <person name="Wang A."/>
            <person name="Jiang F."/>
            <person name="Liu H."/>
            <person name="Zhao H."/>
            <person name="Xu D."/>
            <person name="Zhang Y."/>
        </authorList>
    </citation>
    <scope>NUCLEOTIDE SEQUENCE [LARGE SCALE GENOMIC DNA]</scope>
    <source>
        <strain evidence="2">cv. Niubang</strain>
    </source>
</reference>
<organism evidence="1 2">
    <name type="scientific">Arctium lappa</name>
    <name type="common">Greater burdock</name>
    <name type="synonym">Lappa major</name>
    <dbReference type="NCBI Taxonomy" id="4217"/>
    <lineage>
        <taxon>Eukaryota</taxon>
        <taxon>Viridiplantae</taxon>
        <taxon>Streptophyta</taxon>
        <taxon>Embryophyta</taxon>
        <taxon>Tracheophyta</taxon>
        <taxon>Spermatophyta</taxon>
        <taxon>Magnoliopsida</taxon>
        <taxon>eudicotyledons</taxon>
        <taxon>Gunneridae</taxon>
        <taxon>Pentapetalae</taxon>
        <taxon>asterids</taxon>
        <taxon>campanulids</taxon>
        <taxon>Asterales</taxon>
        <taxon>Asteraceae</taxon>
        <taxon>Carduoideae</taxon>
        <taxon>Cardueae</taxon>
        <taxon>Arctiinae</taxon>
        <taxon>Arctium</taxon>
    </lineage>
</organism>
<comment type="caution">
    <text evidence="1">The sequence shown here is derived from an EMBL/GenBank/DDBJ whole genome shotgun (WGS) entry which is preliminary data.</text>
</comment>
<evidence type="ECO:0000313" key="1">
    <source>
        <dbReference type="EMBL" id="KAI3719891.1"/>
    </source>
</evidence>
<reference evidence="1 2" key="2">
    <citation type="journal article" date="2022" name="Mol. Ecol. Resour.">
        <title>The genomes of chicory, endive, great burdock and yacon provide insights into Asteraceae paleo-polyploidization history and plant inulin production.</title>
        <authorList>
            <person name="Fan W."/>
            <person name="Wang S."/>
            <person name="Wang H."/>
            <person name="Wang A."/>
            <person name="Jiang F."/>
            <person name="Liu H."/>
            <person name="Zhao H."/>
            <person name="Xu D."/>
            <person name="Zhang Y."/>
        </authorList>
    </citation>
    <scope>NUCLEOTIDE SEQUENCE [LARGE SCALE GENOMIC DNA]</scope>
    <source>
        <strain evidence="2">cv. Niubang</strain>
        <tissue evidence="1">Leaf</tissue>
    </source>
</reference>
<keyword evidence="2" id="KW-1185">Reference proteome</keyword>
<protein>
    <submittedName>
        <fullName evidence="1">Uncharacterized protein</fullName>
    </submittedName>
</protein>
<proteinExistence type="predicted"/>
<evidence type="ECO:0000313" key="2">
    <source>
        <dbReference type="Proteomes" id="UP001055879"/>
    </source>
</evidence>
<dbReference type="Proteomes" id="UP001055879">
    <property type="component" value="Linkage Group LG06"/>
</dbReference>
<dbReference type="EMBL" id="CM042052">
    <property type="protein sequence ID" value="KAI3719891.1"/>
    <property type="molecule type" value="Genomic_DNA"/>
</dbReference>
<gene>
    <name evidence="1" type="ORF">L6452_20797</name>
</gene>
<accession>A0ACB9BDN4</accession>
<sequence length="68" mass="7702">MEERRPPFLSPPFFFFLIYLSFSLLSPVVVSSLLISYLFLSISSSLSPLSSLQKQKKSCFTHTILIDG</sequence>
<name>A0ACB9BDN4_ARCLA</name>